<dbReference type="KEGG" id="wso:WSWS_00804"/>
<accession>A0A288Q993</accession>
<keyword evidence="3" id="KW-1003">Cell membrane</keyword>
<dbReference type="EMBL" id="QRAS01000001">
    <property type="protein sequence ID" value="RDL12008.1"/>
    <property type="molecule type" value="Genomic_DNA"/>
</dbReference>
<sequence length="884" mass="99902">MIKVNKIKDRLKKAGEFAYFYFRKLPIEKNSIIMESTQGTDFAGHPKAVLRGLAETQNLKVKVYVVARAEVFATVSATVQAVVGDSGLNVQVIKFSSTAYMYHLATAEKLVNDTSFWPFFHKRHGQTYFNIWHGTPLKRMGKHEQPVGWGNVQHNLLSANYLIGNNEYMLRTLTAAYNLKNIAQTKLVELPSPRNSELFNDQVSDENYYVWMPTWHPSHTTAQFMDLLTEFSQSLPSDTKLKVKLHPFEDELLTDQDVAVFSNIERLPREVPVYELLGLSKGLITDYSSILFDVAAIRLPVVLYQFEKDLYEADRGVYQEAVDDIPFVVTTTASATVDELVAFQLDEAYEVFAQKYASHDQAFGYREVANFILAPNDAKAVSLLNGKETVLLFPGPLLDNGITGAFVNTLKSIDLSKRNYVVYIPGEMIPAQFLYKLEELAVSYVMPHGTGQMGLLQAATFFGRLNDEHVSSWFDFGFLRNLSEKGARYEFLRTVSGLPTDWFVHYPGYERRQALLLNGISGTNIKTAIFIHSDMPQEFDVRHNFDKAIISRSYEVADAVVGVHQSMIDLLVADGRFVNPNKMRGHFTVVNNFTNYMEVKEQSAVSQAVALLKTPVQYVDNRSLMRQYDLFEATDKISDAVKAAFVLSDVIGNLETSLPFVYQNRQAIFSDIAAIFGPQSAIKINESALSAFYGISVLRLLNDLYNPALKFFVNVGRFSTQKAHDRVLRAFAAIEKDHPEYRLVIVAPHGESDIKAETINYIRQSKFSEKVYVLGGMSNPYALMRRAEAFLFPSRYEGLGLVAFEALAAETTVISTALPPIVQTLNDSQQHPAEDYMYFSDNEGDDFVAHVVDFVRQGSQRKTAIDFESMERRSLADWEKMFTL</sequence>
<dbReference type="RefSeq" id="WP_070230067.1">
    <property type="nucleotide sequence ID" value="NZ_BJYO01000002.1"/>
</dbReference>
<keyword evidence="4 7" id="KW-0808">Transferase</keyword>
<evidence type="ECO:0000256" key="2">
    <source>
        <dbReference type="ARBA" id="ARBA00010488"/>
    </source>
</evidence>
<dbReference type="Pfam" id="PF04464">
    <property type="entry name" value="Glyphos_transf"/>
    <property type="match status" value="1"/>
</dbReference>
<evidence type="ECO:0000256" key="6">
    <source>
        <dbReference type="ARBA" id="ARBA00023136"/>
    </source>
</evidence>
<keyword evidence="8" id="KW-1185">Reference proteome</keyword>
<comment type="similarity">
    <text evidence="2">Belongs to the CDP-glycerol glycerophosphotransferase family.</text>
</comment>
<reference evidence="7 8" key="1">
    <citation type="submission" date="2018-07" db="EMBL/GenBank/DDBJ databases">
        <title>Genomic Encyclopedia of Type Strains, Phase III (KMG-III): the genomes of soil and plant-associated and newly described type strains.</title>
        <authorList>
            <person name="Whitman W."/>
        </authorList>
    </citation>
    <scope>NUCLEOTIDE SEQUENCE [LARGE SCALE GENOMIC DNA]</scope>
    <source>
        <strain evidence="7 8">CECT 7031</strain>
    </source>
</reference>
<dbReference type="GO" id="GO:0016757">
    <property type="term" value="F:glycosyltransferase activity"/>
    <property type="evidence" value="ECO:0007669"/>
    <property type="project" value="InterPro"/>
</dbReference>
<dbReference type="Pfam" id="PF00534">
    <property type="entry name" value="Glycos_transf_1"/>
    <property type="match status" value="1"/>
</dbReference>
<dbReference type="SUPFAM" id="SSF53756">
    <property type="entry name" value="UDP-Glycosyltransferase/glycogen phosphorylase"/>
    <property type="match status" value="2"/>
</dbReference>
<dbReference type="InterPro" id="IPR043148">
    <property type="entry name" value="TagF_C"/>
</dbReference>
<evidence type="ECO:0000256" key="4">
    <source>
        <dbReference type="ARBA" id="ARBA00022679"/>
    </source>
</evidence>
<proteinExistence type="inferred from homology"/>
<dbReference type="InterPro" id="IPR001296">
    <property type="entry name" value="Glyco_trans_1"/>
</dbReference>
<dbReference type="InterPro" id="IPR051612">
    <property type="entry name" value="Teichoic_Acid_Biosynth"/>
</dbReference>
<evidence type="ECO:0000256" key="5">
    <source>
        <dbReference type="ARBA" id="ARBA00022944"/>
    </source>
</evidence>
<comment type="caution">
    <text evidence="7">The sequence shown here is derived from an EMBL/GenBank/DDBJ whole genome shotgun (WGS) entry which is preliminary data.</text>
</comment>
<dbReference type="InterPro" id="IPR007554">
    <property type="entry name" value="Glycerophosphate_synth"/>
</dbReference>
<dbReference type="PANTHER" id="PTHR37316">
    <property type="entry name" value="TEICHOIC ACID GLYCEROL-PHOSPHATE PRIMASE"/>
    <property type="match status" value="1"/>
</dbReference>
<dbReference type="InterPro" id="IPR043149">
    <property type="entry name" value="TagF_N"/>
</dbReference>
<gene>
    <name evidence="7" type="ORF">DFP99_0432</name>
</gene>
<dbReference type="GO" id="GO:0047355">
    <property type="term" value="F:CDP-glycerol glycerophosphotransferase activity"/>
    <property type="evidence" value="ECO:0007669"/>
    <property type="project" value="InterPro"/>
</dbReference>
<keyword evidence="5" id="KW-0777">Teichoic acid biosynthesis</keyword>
<dbReference type="GO" id="GO:0019350">
    <property type="term" value="P:teichoic acid biosynthetic process"/>
    <property type="evidence" value="ECO:0007669"/>
    <property type="project" value="UniProtKB-KW"/>
</dbReference>
<dbReference type="Gene3D" id="3.40.50.11820">
    <property type="match status" value="1"/>
</dbReference>
<dbReference type="AlphaFoldDB" id="A0A288Q993"/>
<dbReference type="Gene3D" id="3.40.50.12580">
    <property type="match status" value="1"/>
</dbReference>
<dbReference type="PANTHER" id="PTHR37316:SF3">
    <property type="entry name" value="TEICHOIC ACID GLYCEROL-PHOSPHATE TRANSFERASE"/>
    <property type="match status" value="1"/>
</dbReference>
<evidence type="ECO:0000256" key="3">
    <source>
        <dbReference type="ARBA" id="ARBA00022475"/>
    </source>
</evidence>
<protein>
    <submittedName>
        <fullName evidence="7">CDP-glycerol glycerophosphotransferase (TagB/SpsB family)</fullName>
    </submittedName>
</protein>
<dbReference type="GO" id="GO:0005886">
    <property type="term" value="C:plasma membrane"/>
    <property type="evidence" value="ECO:0007669"/>
    <property type="project" value="UniProtKB-SubCell"/>
</dbReference>
<organism evidence="7 8">
    <name type="scientific">Weissella soli</name>
    <dbReference type="NCBI Taxonomy" id="155866"/>
    <lineage>
        <taxon>Bacteria</taxon>
        <taxon>Bacillati</taxon>
        <taxon>Bacillota</taxon>
        <taxon>Bacilli</taxon>
        <taxon>Lactobacillales</taxon>
        <taxon>Lactobacillaceae</taxon>
        <taxon>Weissella</taxon>
    </lineage>
</organism>
<comment type="subcellular location">
    <subcellularLocation>
        <location evidence="1">Cell membrane</location>
        <topology evidence="1">Peripheral membrane protein</topology>
    </subcellularLocation>
</comment>
<dbReference type="GeneID" id="94546002"/>
<name>A0A288Q993_9LACO</name>
<dbReference type="Proteomes" id="UP000254912">
    <property type="component" value="Unassembled WGS sequence"/>
</dbReference>
<dbReference type="Gene3D" id="3.40.50.2000">
    <property type="entry name" value="Glycogen Phosphorylase B"/>
    <property type="match status" value="1"/>
</dbReference>
<evidence type="ECO:0000256" key="1">
    <source>
        <dbReference type="ARBA" id="ARBA00004202"/>
    </source>
</evidence>
<evidence type="ECO:0000313" key="7">
    <source>
        <dbReference type="EMBL" id="RDL12008.1"/>
    </source>
</evidence>
<evidence type="ECO:0000313" key="8">
    <source>
        <dbReference type="Proteomes" id="UP000254912"/>
    </source>
</evidence>
<keyword evidence="6" id="KW-0472">Membrane</keyword>